<organism evidence="1 2">
    <name type="scientific">Methylococcus capsulatus</name>
    <dbReference type="NCBI Taxonomy" id="414"/>
    <lineage>
        <taxon>Bacteria</taxon>
        <taxon>Pseudomonadati</taxon>
        <taxon>Pseudomonadota</taxon>
        <taxon>Gammaproteobacteria</taxon>
        <taxon>Methylococcales</taxon>
        <taxon>Methylococcaceae</taxon>
        <taxon>Methylococcus</taxon>
    </lineage>
</organism>
<proteinExistence type="predicted"/>
<dbReference type="EMBL" id="OX458332">
    <property type="protein sequence ID" value="CAI8847528.1"/>
    <property type="molecule type" value="Genomic_DNA"/>
</dbReference>
<evidence type="ECO:0000313" key="1">
    <source>
        <dbReference type="EMBL" id="CAI8847528.1"/>
    </source>
</evidence>
<accession>A0AA35Y1G2</accession>
<dbReference type="Proteomes" id="UP001158598">
    <property type="component" value="Chromosome"/>
</dbReference>
<dbReference type="AlphaFoldDB" id="A0AA35Y1G2"/>
<evidence type="ECO:0000313" key="2">
    <source>
        <dbReference type="Proteomes" id="UP001158598"/>
    </source>
</evidence>
<gene>
    <name evidence="1" type="ORF">MCNOR_2430</name>
</gene>
<sequence length="78" mass="9172">MQMIFVLNLLGRPVRDLTHSRQSTFFDAYRAEDCCRKLLKTWTHSDTRRSRRGFLRTLEDSLQYMCAPGHELGTGRHS</sequence>
<protein>
    <submittedName>
        <fullName evidence="1">Uncharacterized protein</fullName>
    </submittedName>
</protein>
<reference evidence="1" key="1">
    <citation type="submission" date="2023-03" db="EMBL/GenBank/DDBJ databases">
        <authorList>
            <person name="Pearce D."/>
        </authorList>
    </citation>
    <scope>NUCLEOTIDE SEQUENCE</scope>
    <source>
        <strain evidence="1">Mc</strain>
    </source>
</reference>
<name>A0AA35Y1G2_METCP</name>